<dbReference type="InParanoid" id="A0A804PVB7"/>
<evidence type="ECO:0000313" key="1">
    <source>
        <dbReference type="EnsemblPlants" id="Zm00001eb269900_P001"/>
    </source>
</evidence>
<reference evidence="1" key="2">
    <citation type="submission" date="2019-07" db="EMBL/GenBank/DDBJ databases">
        <authorList>
            <person name="Seetharam A."/>
            <person name="Woodhouse M."/>
            <person name="Cannon E."/>
        </authorList>
    </citation>
    <scope>NUCLEOTIDE SEQUENCE [LARGE SCALE GENOMIC DNA]</scope>
    <source>
        <strain evidence="1">cv. B73</strain>
    </source>
</reference>
<proteinExistence type="predicted"/>
<protein>
    <submittedName>
        <fullName evidence="1">Uncharacterized protein</fullName>
    </submittedName>
</protein>
<organism evidence="1 2">
    <name type="scientific">Zea mays</name>
    <name type="common">Maize</name>
    <dbReference type="NCBI Taxonomy" id="4577"/>
    <lineage>
        <taxon>Eukaryota</taxon>
        <taxon>Viridiplantae</taxon>
        <taxon>Streptophyta</taxon>
        <taxon>Embryophyta</taxon>
        <taxon>Tracheophyta</taxon>
        <taxon>Spermatophyta</taxon>
        <taxon>Magnoliopsida</taxon>
        <taxon>Liliopsida</taxon>
        <taxon>Poales</taxon>
        <taxon>Poaceae</taxon>
        <taxon>PACMAD clade</taxon>
        <taxon>Panicoideae</taxon>
        <taxon>Andropogonodae</taxon>
        <taxon>Andropogoneae</taxon>
        <taxon>Tripsacinae</taxon>
        <taxon>Zea</taxon>
    </lineage>
</organism>
<keyword evidence="2" id="KW-1185">Reference proteome</keyword>
<sequence length="148" mass="16398">MQGRSVTAPATLAPKTQNHHWPCSFPMPTLLTASPSSPHASSKEARTSYLSWWPPLLSSPVPGGRRPLLQQQAAPFPCRRCQPPGFQTVRAGVLMVGSPLQASPWSWHLASHPFPMLGRHRLPYQQATLPTSLSCVEIHGRDILRRLR</sequence>
<dbReference type="Proteomes" id="UP000007305">
    <property type="component" value="Chromosome 6"/>
</dbReference>
<evidence type="ECO:0000313" key="2">
    <source>
        <dbReference type="Proteomes" id="UP000007305"/>
    </source>
</evidence>
<dbReference type="AlphaFoldDB" id="A0A804PVB7"/>
<name>A0A804PVB7_MAIZE</name>
<accession>A0A804PVB7</accession>
<reference evidence="1" key="3">
    <citation type="submission" date="2021-05" db="UniProtKB">
        <authorList>
            <consortium name="EnsemblPlants"/>
        </authorList>
    </citation>
    <scope>IDENTIFICATION</scope>
    <source>
        <strain evidence="1">cv. B73</strain>
    </source>
</reference>
<dbReference type="EnsemblPlants" id="Zm00001eb269900_T001">
    <property type="protein sequence ID" value="Zm00001eb269900_P001"/>
    <property type="gene ID" value="Zm00001eb269900"/>
</dbReference>
<dbReference type="Gramene" id="Zm00001eb269900_T001">
    <property type="protein sequence ID" value="Zm00001eb269900_P001"/>
    <property type="gene ID" value="Zm00001eb269900"/>
</dbReference>
<reference evidence="2" key="1">
    <citation type="journal article" date="2009" name="Science">
        <title>The B73 maize genome: complexity, diversity, and dynamics.</title>
        <authorList>
            <person name="Schnable P.S."/>
            <person name="Ware D."/>
            <person name="Fulton R.S."/>
            <person name="Stein J.C."/>
            <person name="Wei F."/>
            <person name="Pasternak S."/>
            <person name="Liang C."/>
            <person name="Zhang J."/>
            <person name="Fulton L."/>
            <person name="Graves T.A."/>
            <person name="Minx P."/>
            <person name="Reily A.D."/>
            <person name="Courtney L."/>
            <person name="Kruchowski S.S."/>
            <person name="Tomlinson C."/>
            <person name="Strong C."/>
            <person name="Delehaunty K."/>
            <person name="Fronick C."/>
            <person name="Courtney B."/>
            <person name="Rock S.M."/>
            <person name="Belter E."/>
            <person name="Du F."/>
            <person name="Kim K."/>
            <person name="Abbott R.M."/>
            <person name="Cotton M."/>
            <person name="Levy A."/>
            <person name="Marchetto P."/>
            <person name="Ochoa K."/>
            <person name="Jackson S.M."/>
            <person name="Gillam B."/>
            <person name="Chen W."/>
            <person name="Yan L."/>
            <person name="Higginbotham J."/>
            <person name="Cardenas M."/>
            <person name="Waligorski J."/>
            <person name="Applebaum E."/>
            <person name="Phelps L."/>
            <person name="Falcone J."/>
            <person name="Kanchi K."/>
            <person name="Thane T."/>
            <person name="Scimone A."/>
            <person name="Thane N."/>
            <person name="Henke J."/>
            <person name="Wang T."/>
            <person name="Ruppert J."/>
            <person name="Shah N."/>
            <person name="Rotter K."/>
            <person name="Hodges J."/>
            <person name="Ingenthron E."/>
            <person name="Cordes M."/>
            <person name="Kohlberg S."/>
            <person name="Sgro J."/>
            <person name="Delgado B."/>
            <person name="Mead K."/>
            <person name="Chinwalla A."/>
            <person name="Leonard S."/>
            <person name="Crouse K."/>
            <person name="Collura K."/>
            <person name="Kudrna D."/>
            <person name="Currie J."/>
            <person name="He R."/>
            <person name="Angelova A."/>
            <person name="Rajasekar S."/>
            <person name="Mueller T."/>
            <person name="Lomeli R."/>
            <person name="Scara G."/>
            <person name="Ko A."/>
            <person name="Delaney K."/>
            <person name="Wissotski M."/>
            <person name="Lopez G."/>
            <person name="Campos D."/>
            <person name="Braidotti M."/>
            <person name="Ashley E."/>
            <person name="Golser W."/>
            <person name="Kim H."/>
            <person name="Lee S."/>
            <person name="Lin J."/>
            <person name="Dujmic Z."/>
            <person name="Kim W."/>
            <person name="Talag J."/>
            <person name="Zuccolo A."/>
            <person name="Fan C."/>
            <person name="Sebastian A."/>
            <person name="Kramer M."/>
            <person name="Spiegel L."/>
            <person name="Nascimento L."/>
            <person name="Zutavern T."/>
            <person name="Miller B."/>
            <person name="Ambroise C."/>
            <person name="Muller S."/>
            <person name="Spooner W."/>
            <person name="Narechania A."/>
            <person name="Ren L."/>
            <person name="Wei S."/>
            <person name="Kumari S."/>
            <person name="Faga B."/>
            <person name="Levy M.J."/>
            <person name="McMahan L."/>
            <person name="Van Buren P."/>
            <person name="Vaughn M.W."/>
            <person name="Ying K."/>
            <person name="Yeh C.-T."/>
            <person name="Emrich S.J."/>
            <person name="Jia Y."/>
            <person name="Kalyanaraman A."/>
            <person name="Hsia A.-P."/>
            <person name="Barbazuk W.B."/>
            <person name="Baucom R.S."/>
            <person name="Brutnell T.P."/>
            <person name="Carpita N.C."/>
            <person name="Chaparro C."/>
            <person name="Chia J.-M."/>
            <person name="Deragon J.-M."/>
            <person name="Estill J.C."/>
            <person name="Fu Y."/>
            <person name="Jeddeloh J.A."/>
            <person name="Han Y."/>
            <person name="Lee H."/>
            <person name="Li P."/>
            <person name="Lisch D.R."/>
            <person name="Liu S."/>
            <person name="Liu Z."/>
            <person name="Nagel D.H."/>
            <person name="McCann M.C."/>
            <person name="SanMiguel P."/>
            <person name="Myers A.M."/>
            <person name="Nettleton D."/>
            <person name="Nguyen J."/>
            <person name="Penning B.W."/>
            <person name="Ponnala L."/>
            <person name="Schneider K.L."/>
            <person name="Schwartz D.C."/>
            <person name="Sharma A."/>
            <person name="Soderlund C."/>
            <person name="Springer N.M."/>
            <person name="Sun Q."/>
            <person name="Wang H."/>
            <person name="Waterman M."/>
            <person name="Westerman R."/>
            <person name="Wolfgruber T.K."/>
            <person name="Yang L."/>
            <person name="Yu Y."/>
            <person name="Zhang L."/>
            <person name="Zhou S."/>
            <person name="Zhu Q."/>
            <person name="Bennetzen J.L."/>
            <person name="Dawe R.K."/>
            <person name="Jiang J."/>
            <person name="Jiang N."/>
            <person name="Presting G.G."/>
            <person name="Wessler S.R."/>
            <person name="Aluru S."/>
            <person name="Martienssen R.A."/>
            <person name="Clifton S.W."/>
            <person name="McCombie W.R."/>
            <person name="Wing R.A."/>
            <person name="Wilson R.K."/>
        </authorList>
    </citation>
    <scope>NUCLEOTIDE SEQUENCE [LARGE SCALE GENOMIC DNA]</scope>
    <source>
        <strain evidence="2">cv. B73</strain>
    </source>
</reference>